<comment type="caution">
    <text evidence="5">The sequence shown here is derived from an EMBL/GenBank/DDBJ whole genome shotgun (WGS) entry which is preliminary data.</text>
</comment>
<feature type="domain" description="Cell envelope-related transcriptional attenuator" evidence="4">
    <location>
        <begin position="110"/>
        <end position="253"/>
    </location>
</feature>
<dbReference type="Proteomes" id="UP000316196">
    <property type="component" value="Unassembled WGS sequence"/>
</dbReference>
<organism evidence="5 6">
    <name type="scientific">Propioniferax innocua</name>
    <dbReference type="NCBI Taxonomy" id="1753"/>
    <lineage>
        <taxon>Bacteria</taxon>
        <taxon>Bacillati</taxon>
        <taxon>Actinomycetota</taxon>
        <taxon>Actinomycetes</taxon>
        <taxon>Propionibacteriales</taxon>
        <taxon>Propionibacteriaceae</taxon>
        <taxon>Propioniferax</taxon>
    </lineage>
</organism>
<reference evidence="5 6" key="1">
    <citation type="submission" date="2019-06" db="EMBL/GenBank/DDBJ databases">
        <title>Sequencing the genomes of 1000 actinobacteria strains.</title>
        <authorList>
            <person name="Klenk H.-P."/>
        </authorList>
    </citation>
    <scope>NUCLEOTIDE SEQUENCE [LARGE SCALE GENOMIC DNA]</scope>
    <source>
        <strain evidence="5 6">DSM 8251</strain>
    </source>
</reference>
<dbReference type="AlphaFoldDB" id="A0A542ZSQ3"/>
<evidence type="ECO:0000259" key="4">
    <source>
        <dbReference type="Pfam" id="PF03816"/>
    </source>
</evidence>
<feature type="compositionally biased region" description="Acidic residues" evidence="2">
    <location>
        <begin position="8"/>
        <end position="26"/>
    </location>
</feature>
<feature type="transmembrane region" description="Helical" evidence="3">
    <location>
        <begin position="38"/>
        <end position="60"/>
    </location>
</feature>
<feature type="region of interest" description="Disordered" evidence="2">
    <location>
        <begin position="1"/>
        <end position="29"/>
    </location>
</feature>
<keyword evidence="6" id="KW-1185">Reference proteome</keyword>
<accession>A0A542ZSQ3</accession>
<evidence type="ECO:0000256" key="1">
    <source>
        <dbReference type="ARBA" id="ARBA00006068"/>
    </source>
</evidence>
<dbReference type="RefSeq" id="WP_170209963.1">
    <property type="nucleotide sequence ID" value="NZ_BAAAMD010000002.1"/>
</dbReference>
<keyword evidence="3" id="KW-0472">Membrane</keyword>
<dbReference type="InterPro" id="IPR004474">
    <property type="entry name" value="LytR_CpsA_psr"/>
</dbReference>
<protein>
    <submittedName>
        <fullName evidence="5">LytR family transcriptional attenuator</fullName>
    </submittedName>
</protein>
<gene>
    <name evidence="5" type="ORF">FB460_1195</name>
</gene>
<dbReference type="PANTHER" id="PTHR33392:SF6">
    <property type="entry name" value="POLYISOPRENYL-TEICHOIC ACID--PEPTIDOGLYCAN TEICHOIC ACID TRANSFERASE TAGU"/>
    <property type="match status" value="1"/>
</dbReference>
<dbReference type="Gene3D" id="3.40.630.190">
    <property type="entry name" value="LCP protein"/>
    <property type="match status" value="1"/>
</dbReference>
<proteinExistence type="inferred from homology"/>
<dbReference type="EMBL" id="VFOR01000001">
    <property type="protein sequence ID" value="TQL63384.1"/>
    <property type="molecule type" value="Genomic_DNA"/>
</dbReference>
<evidence type="ECO:0000256" key="3">
    <source>
        <dbReference type="SAM" id="Phobius"/>
    </source>
</evidence>
<evidence type="ECO:0000313" key="6">
    <source>
        <dbReference type="Proteomes" id="UP000316196"/>
    </source>
</evidence>
<evidence type="ECO:0000256" key="2">
    <source>
        <dbReference type="SAM" id="MobiDB-lite"/>
    </source>
</evidence>
<dbReference type="PANTHER" id="PTHR33392">
    <property type="entry name" value="POLYISOPRENYL-TEICHOIC ACID--PEPTIDOGLYCAN TEICHOIC ACID TRANSFERASE TAGU"/>
    <property type="match status" value="1"/>
</dbReference>
<dbReference type="Pfam" id="PF03816">
    <property type="entry name" value="LytR_cpsA_psr"/>
    <property type="match status" value="1"/>
</dbReference>
<dbReference type="InterPro" id="IPR050922">
    <property type="entry name" value="LytR/CpsA/Psr_CW_biosynth"/>
</dbReference>
<sequence length="349" mass="38259">MAKRMATDEDDEKLSLFDDDGFDGTDDDKRRRGARRPLVIIGALFLVLVLGGVAVAGWYLSRVNTALDDIERGPQLPTNYPGQPERADDYEAQNIVLMGSDDRYDGGGGRSDSLIVLHLSGDGESAYLVSFPRDLWVPIPDHGTAKINAAYAYGGPQLTVKTMEQLLDTRIDHTAEIDFAGFIALTDTLGGVTVNNKVESSWKEYHFPRGELTLKDGKEALVYVRQRKELPNGDLDRAERQRAVIKAIISKAASPETLTNPGKFSSMVGDMSRHITVDETLTTEQIRSLALDSKIRSGSQIKSLQAPITGFEMSSDGQSIAVVDEPAMAELAKALQNDTMDEYAKKHPN</sequence>
<keyword evidence="3" id="KW-1133">Transmembrane helix</keyword>
<name>A0A542ZSQ3_9ACTN</name>
<keyword evidence="3" id="KW-0812">Transmembrane</keyword>
<comment type="similarity">
    <text evidence="1">Belongs to the LytR/CpsA/Psr (LCP) family.</text>
</comment>
<dbReference type="NCBIfam" id="TIGR00350">
    <property type="entry name" value="lytR_cpsA_psr"/>
    <property type="match status" value="1"/>
</dbReference>
<evidence type="ECO:0000313" key="5">
    <source>
        <dbReference type="EMBL" id="TQL63384.1"/>
    </source>
</evidence>